<dbReference type="NCBIfam" id="TIGR01600">
    <property type="entry name" value="phage_tail_L"/>
    <property type="match status" value="1"/>
</dbReference>
<dbReference type="GO" id="GO:0030430">
    <property type="term" value="C:host cell cytoplasm"/>
    <property type="evidence" value="ECO:0007669"/>
    <property type="project" value="InterPro"/>
</dbReference>
<dbReference type="Pfam" id="PF05100">
    <property type="entry name" value="Phage_tail_L"/>
    <property type="match status" value="1"/>
</dbReference>
<dbReference type="GO" id="GO:0051536">
    <property type="term" value="F:iron-sulfur cluster binding"/>
    <property type="evidence" value="ECO:0007669"/>
    <property type="project" value="InterPro"/>
</dbReference>
<proteinExistence type="predicted"/>
<evidence type="ECO:0000313" key="1">
    <source>
        <dbReference type="EMBL" id="NEZ56238.1"/>
    </source>
</evidence>
<organism evidence="1 2">
    <name type="scientific">Adonisia turfae CCMR0081</name>
    <dbReference type="NCBI Taxonomy" id="2292702"/>
    <lineage>
        <taxon>Bacteria</taxon>
        <taxon>Bacillati</taxon>
        <taxon>Cyanobacteriota</taxon>
        <taxon>Adonisia</taxon>
        <taxon>Adonisia turfae</taxon>
    </lineage>
</organism>
<dbReference type="Proteomes" id="UP000481033">
    <property type="component" value="Unassembled WGS sequence"/>
</dbReference>
<gene>
    <name evidence="1" type="ORF">DXZ20_11260</name>
</gene>
<protein>
    <submittedName>
        <fullName evidence="1">Phage minor tail protein L</fullName>
    </submittedName>
</protein>
<dbReference type="EMBL" id="QXHD01000004">
    <property type="protein sequence ID" value="NEZ56238.1"/>
    <property type="molecule type" value="Genomic_DNA"/>
</dbReference>
<comment type="caution">
    <text evidence="1">The sequence shown here is derived from an EMBL/GenBank/DDBJ whole genome shotgun (WGS) entry which is preliminary data.</text>
</comment>
<dbReference type="RefSeq" id="WP_163698210.1">
    <property type="nucleotide sequence ID" value="NZ_QXHD01000004.1"/>
</dbReference>
<dbReference type="GO" id="GO:0046718">
    <property type="term" value="P:symbiont entry into host cell"/>
    <property type="evidence" value="ECO:0007669"/>
    <property type="project" value="InterPro"/>
</dbReference>
<evidence type="ECO:0000313" key="2">
    <source>
        <dbReference type="Proteomes" id="UP000481033"/>
    </source>
</evidence>
<name>A0A6M0RIZ3_9CYAN</name>
<sequence>MSITSELQSLDQDVIIQLFRVFNYNPGAGDEFYFCAHTGVTFLSKVYTPRACSLSGFKVTSQGTEMQADLTVSDADRFLTQADQLFPHIVGGRVDVLYTRPDYLDGGPLGNLPQSDRVLSQVRLRIMSRVLVPGESATYRLENSISAEGRSLPNRKALRKCDPTVRYRGAECGYTGSRMFTVTGQPTLNANLDRCGKGLADCRLRNNQSRFGGVPSLRRQQD</sequence>
<keyword evidence="2" id="KW-1185">Reference proteome</keyword>
<dbReference type="AlphaFoldDB" id="A0A6M0RIZ3"/>
<reference evidence="1 2" key="1">
    <citation type="journal article" date="2020" name="Microb. Ecol.">
        <title>Ecogenomics of the Marine Benthic Filamentous Cyanobacterium Adonisia.</title>
        <authorList>
            <person name="Walter J.M."/>
            <person name="Coutinho F.H."/>
            <person name="Leomil L."/>
            <person name="Hargreaves P.I."/>
            <person name="Campeao M.E."/>
            <person name="Vieira V.V."/>
            <person name="Silva B.S."/>
            <person name="Fistarol G.O."/>
            <person name="Salomon P.S."/>
            <person name="Sawabe T."/>
            <person name="Mino S."/>
            <person name="Hosokawa M."/>
            <person name="Miyashita H."/>
            <person name="Maruyama F."/>
            <person name="van Verk M.C."/>
            <person name="Dutilh B.E."/>
            <person name="Thompson C.C."/>
            <person name="Thompson F.L."/>
        </authorList>
    </citation>
    <scope>NUCLEOTIDE SEQUENCE [LARGE SCALE GENOMIC DNA]</scope>
    <source>
        <strain evidence="1 2">CCMR0081</strain>
    </source>
</reference>
<dbReference type="InterPro" id="IPR006487">
    <property type="entry name" value="Phage_lambda_L"/>
</dbReference>
<accession>A0A6M0RIZ3</accession>